<proteinExistence type="predicted"/>
<gene>
    <name evidence="1" type="ORF">C5Y83_03355</name>
</gene>
<dbReference type="AlphaFoldDB" id="A0A2S8G5V8"/>
<dbReference type="Proteomes" id="UP000238322">
    <property type="component" value="Unassembled WGS sequence"/>
</dbReference>
<evidence type="ECO:0000313" key="1">
    <source>
        <dbReference type="EMBL" id="PQO39793.1"/>
    </source>
</evidence>
<comment type="caution">
    <text evidence="1">The sequence shown here is derived from an EMBL/GenBank/DDBJ whole genome shotgun (WGS) entry which is preliminary data.</text>
</comment>
<reference evidence="1 2" key="1">
    <citation type="submission" date="2018-02" db="EMBL/GenBank/DDBJ databases">
        <title>Comparative genomes isolates from brazilian mangrove.</title>
        <authorList>
            <person name="Araujo J.E."/>
            <person name="Taketani R.G."/>
            <person name="Silva M.C.P."/>
            <person name="Loureco M.V."/>
            <person name="Andreote F.D."/>
        </authorList>
    </citation>
    <scope>NUCLEOTIDE SEQUENCE [LARGE SCALE GENOMIC DNA]</scope>
    <source>
        <strain evidence="1 2">Hex-1 MGV</strain>
    </source>
</reference>
<name>A0A2S8G5V8_9BACT</name>
<sequence length="94" mass="10700">MSNDFSDFSRGTFPMRILLLAIIILIGSNYAASAEAAGPEQYWIIAPIDPTQSVMVPRPKKPYAYGWFGVTQTHCKGTWDKGYYKPSFIDWTFR</sequence>
<organism evidence="1 2">
    <name type="scientific">Blastopirellula marina</name>
    <dbReference type="NCBI Taxonomy" id="124"/>
    <lineage>
        <taxon>Bacteria</taxon>
        <taxon>Pseudomonadati</taxon>
        <taxon>Planctomycetota</taxon>
        <taxon>Planctomycetia</taxon>
        <taxon>Pirellulales</taxon>
        <taxon>Pirellulaceae</taxon>
        <taxon>Blastopirellula</taxon>
    </lineage>
</organism>
<dbReference type="OrthoDB" id="284162at2"/>
<evidence type="ECO:0000313" key="2">
    <source>
        <dbReference type="Proteomes" id="UP000238322"/>
    </source>
</evidence>
<dbReference type="RefSeq" id="WP_105328230.1">
    <property type="nucleotide sequence ID" value="NZ_PUHY01000004.1"/>
</dbReference>
<protein>
    <submittedName>
        <fullName evidence="1">Uncharacterized protein</fullName>
    </submittedName>
</protein>
<dbReference type="EMBL" id="PUHY01000004">
    <property type="protein sequence ID" value="PQO39793.1"/>
    <property type="molecule type" value="Genomic_DNA"/>
</dbReference>
<accession>A0A2S8G5V8</accession>